<dbReference type="PANTHER" id="PTHR44329">
    <property type="entry name" value="SERINE/THREONINE-PROTEIN KINASE TNNI3K-RELATED"/>
    <property type="match status" value="1"/>
</dbReference>
<feature type="domain" description="Protein kinase" evidence="2">
    <location>
        <begin position="109"/>
        <end position="376"/>
    </location>
</feature>
<protein>
    <submittedName>
        <fullName evidence="3">TKL protein kinase</fullName>
    </submittedName>
</protein>
<dbReference type="Gene3D" id="3.30.200.20">
    <property type="entry name" value="Phosphorylase Kinase, domain 1"/>
    <property type="match status" value="1"/>
</dbReference>
<dbReference type="GO" id="GO:0005524">
    <property type="term" value="F:ATP binding"/>
    <property type="evidence" value="ECO:0007669"/>
    <property type="project" value="InterPro"/>
</dbReference>
<evidence type="ECO:0000313" key="3">
    <source>
        <dbReference type="EMBL" id="KDO19030.1"/>
    </source>
</evidence>
<dbReference type="AlphaFoldDB" id="A0A067BQH1"/>
<dbReference type="VEuPathDB" id="FungiDB:SPRG_15216"/>
<evidence type="ECO:0000256" key="1">
    <source>
        <dbReference type="SAM" id="Phobius"/>
    </source>
</evidence>
<evidence type="ECO:0000259" key="2">
    <source>
        <dbReference type="PROSITE" id="PS50011"/>
    </source>
</evidence>
<organism evidence="3 4">
    <name type="scientific">Saprolegnia parasitica (strain CBS 223.65)</name>
    <dbReference type="NCBI Taxonomy" id="695850"/>
    <lineage>
        <taxon>Eukaryota</taxon>
        <taxon>Sar</taxon>
        <taxon>Stramenopiles</taxon>
        <taxon>Oomycota</taxon>
        <taxon>Saprolegniomycetes</taxon>
        <taxon>Saprolegniales</taxon>
        <taxon>Saprolegniaceae</taxon>
        <taxon>Saprolegnia</taxon>
    </lineage>
</organism>
<dbReference type="RefSeq" id="XP_012210260.1">
    <property type="nucleotide sequence ID" value="XM_012354870.1"/>
</dbReference>
<dbReference type="PRINTS" id="PR00109">
    <property type="entry name" value="TYRKINASE"/>
</dbReference>
<dbReference type="STRING" id="695850.A0A067BQH1"/>
<dbReference type="Pfam" id="PF07714">
    <property type="entry name" value="PK_Tyr_Ser-Thr"/>
    <property type="match status" value="1"/>
</dbReference>
<gene>
    <name evidence="3" type="ORF">SPRG_15216</name>
</gene>
<proteinExistence type="predicted"/>
<dbReference type="OrthoDB" id="2015071at2759"/>
<keyword evidence="4" id="KW-1185">Reference proteome</keyword>
<dbReference type="SUPFAM" id="SSF56112">
    <property type="entry name" value="Protein kinase-like (PK-like)"/>
    <property type="match status" value="1"/>
</dbReference>
<evidence type="ECO:0000313" key="4">
    <source>
        <dbReference type="Proteomes" id="UP000030745"/>
    </source>
</evidence>
<reference evidence="3 4" key="1">
    <citation type="journal article" date="2013" name="PLoS Genet.">
        <title>Distinctive expansion of potential virulence genes in the genome of the oomycete fish pathogen Saprolegnia parasitica.</title>
        <authorList>
            <person name="Jiang R.H."/>
            <person name="de Bruijn I."/>
            <person name="Haas B.J."/>
            <person name="Belmonte R."/>
            <person name="Lobach L."/>
            <person name="Christie J."/>
            <person name="van den Ackerveken G."/>
            <person name="Bottin A."/>
            <person name="Bulone V."/>
            <person name="Diaz-Moreno S.M."/>
            <person name="Dumas B."/>
            <person name="Fan L."/>
            <person name="Gaulin E."/>
            <person name="Govers F."/>
            <person name="Grenville-Briggs L.J."/>
            <person name="Horner N.R."/>
            <person name="Levin J.Z."/>
            <person name="Mammella M."/>
            <person name="Meijer H.J."/>
            <person name="Morris P."/>
            <person name="Nusbaum C."/>
            <person name="Oome S."/>
            <person name="Phillips A.J."/>
            <person name="van Rooyen D."/>
            <person name="Rzeszutek E."/>
            <person name="Saraiva M."/>
            <person name="Secombes C.J."/>
            <person name="Seidl M.F."/>
            <person name="Snel B."/>
            <person name="Stassen J.H."/>
            <person name="Sykes S."/>
            <person name="Tripathy S."/>
            <person name="van den Berg H."/>
            <person name="Vega-Arreguin J.C."/>
            <person name="Wawra S."/>
            <person name="Young S.K."/>
            <person name="Zeng Q."/>
            <person name="Dieguez-Uribeondo J."/>
            <person name="Russ C."/>
            <person name="Tyler B.M."/>
            <person name="van West P."/>
        </authorList>
    </citation>
    <scope>NUCLEOTIDE SEQUENCE [LARGE SCALE GENOMIC DNA]</scope>
    <source>
        <strain evidence="3 4">CBS 223.65</strain>
    </source>
</reference>
<dbReference type="Gene3D" id="1.10.510.10">
    <property type="entry name" value="Transferase(Phosphotransferase) domain 1"/>
    <property type="match status" value="1"/>
</dbReference>
<keyword evidence="3" id="KW-0418">Kinase</keyword>
<keyword evidence="1" id="KW-0472">Membrane</keyword>
<feature type="transmembrane region" description="Helical" evidence="1">
    <location>
        <begin position="25"/>
        <end position="47"/>
    </location>
</feature>
<dbReference type="InterPro" id="IPR051681">
    <property type="entry name" value="Ser/Thr_Kinases-Pseudokinases"/>
</dbReference>
<dbReference type="InterPro" id="IPR011009">
    <property type="entry name" value="Kinase-like_dom_sf"/>
</dbReference>
<dbReference type="InterPro" id="IPR008271">
    <property type="entry name" value="Ser/Thr_kinase_AS"/>
</dbReference>
<keyword evidence="1" id="KW-0812">Transmembrane</keyword>
<dbReference type="GO" id="GO:0004674">
    <property type="term" value="F:protein serine/threonine kinase activity"/>
    <property type="evidence" value="ECO:0007669"/>
    <property type="project" value="TreeGrafter"/>
</dbReference>
<dbReference type="PROSITE" id="PS50011">
    <property type="entry name" value="PROTEIN_KINASE_DOM"/>
    <property type="match status" value="1"/>
</dbReference>
<dbReference type="OMA" id="FHGALMD"/>
<keyword evidence="1" id="KW-1133">Transmembrane helix</keyword>
<dbReference type="PROSITE" id="PS00108">
    <property type="entry name" value="PROTEIN_KINASE_ST"/>
    <property type="match status" value="1"/>
</dbReference>
<dbReference type="PANTHER" id="PTHR44329:SF214">
    <property type="entry name" value="PROTEIN KINASE DOMAIN-CONTAINING PROTEIN"/>
    <property type="match status" value="1"/>
</dbReference>
<dbReference type="KEGG" id="spar:SPRG_15216"/>
<name>A0A067BQH1_SAPPC</name>
<keyword evidence="3" id="KW-0808">Transferase</keyword>
<dbReference type="InterPro" id="IPR001245">
    <property type="entry name" value="Ser-Thr/Tyr_kinase_cat_dom"/>
</dbReference>
<accession>A0A067BQH1</accession>
<dbReference type="Proteomes" id="UP000030745">
    <property type="component" value="Unassembled WGS sequence"/>
</dbReference>
<sequence length="384" mass="42080">MPANTTTTYVSLRDGAALSGSSNGIYMAIGIGVGCAVVLLVLSWYFCCHRPSKQQSNALLTARDDYSMYKEASLPACDATDTVPSTLYVRNSECDLGPLLPFRLPAKDVECWHVLASGSHGEVYLGEYRHSTVAIKQLYDGQASAADVQHFVDEIVTMSRFDHPRIVSLVGVVWDAPPAALRLRCVMEYMDQGNLQDYCSNSNDASFPYRLKARVALQIANALAYIHAIPIVHRDLKSKNVLVDGKKGAKITDFASAKAMRENASTMTQGIGTFRWLAPEVLMESRYSAPADVYSLGVLLAEMSMYKRPYSDLVDDHGKPLSEVKILQQITSSGLRPSFASNAPTWYTEWATACMATEPSDRPTAADVANRIQAFLGVAPRSTR</sequence>
<dbReference type="GeneID" id="24136967"/>
<dbReference type="InterPro" id="IPR000719">
    <property type="entry name" value="Prot_kinase_dom"/>
</dbReference>
<dbReference type="EMBL" id="KK583376">
    <property type="protein sequence ID" value="KDO19030.1"/>
    <property type="molecule type" value="Genomic_DNA"/>
</dbReference>
<dbReference type="SMART" id="SM00220">
    <property type="entry name" value="S_TKc"/>
    <property type="match status" value="1"/>
</dbReference>